<feature type="compositionally biased region" description="Basic and acidic residues" evidence="1">
    <location>
        <begin position="38"/>
        <end position="50"/>
    </location>
</feature>
<name>A0A7I8WT91_BURXY</name>
<dbReference type="Proteomes" id="UP000659654">
    <property type="component" value="Unassembled WGS sequence"/>
</dbReference>
<feature type="compositionally biased region" description="Basic and acidic residues" evidence="1">
    <location>
        <begin position="59"/>
        <end position="76"/>
    </location>
</feature>
<dbReference type="AlphaFoldDB" id="A0A7I8WT91"/>
<evidence type="ECO:0000256" key="1">
    <source>
        <dbReference type="SAM" id="MobiDB-lite"/>
    </source>
</evidence>
<proteinExistence type="predicted"/>
<accession>A0A7I8WT91</accession>
<evidence type="ECO:0000313" key="2">
    <source>
        <dbReference type="EMBL" id="CAD5226580.1"/>
    </source>
</evidence>
<evidence type="ECO:0000313" key="3">
    <source>
        <dbReference type="Proteomes" id="UP000659654"/>
    </source>
</evidence>
<organism evidence="2 3">
    <name type="scientific">Bursaphelenchus xylophilus</name>
    <name type="common">Pinewood nematode worm</name>
    <name type="synonym">Aphelenchoides xylophilus</name>
    <dbReference type="NCBI Taxonomy" id="6326"/>
    <lineage>
        <taxon>Eukaryota</taxon>
        <taxon>Metazoa</taxon>
        <taxon>Ecdysozoa</taxon>
        <taxon>Nematoda</taxon>
        <taxon>Chromadorea</taxon>
        <taxon>Rhabditida</taxon>
        <taxon>Tylenchina</taxon>
        <taxon>Tylenchomorpha</taxon>
        <taxon>Aphelenchoidea</taxon>
        <taxon>Aphelenchoididae</taxon>
        <taxon>Bursaphelenchus</taxon>
    </lineage>
</organism>
<gene>
    <name evidence="2" type="ORF">BXYJ_LOCUS9125</name>
</gene>
<comment type="caution">
    <text evidence="2">The sequence shown here is derived from an EMBL/GenBank/DDBJ whole genome shotgun (WGS) entry which is preliminary data.</text>
</comment>
<dbReference type="Proteomes" id="UP000582659">
    <property type="component" value="Unassembled WGS sequence"/>
</dbReference>
<reference evidence="2" key="1">
    <citation type="submission" date="2020-09" db="EMBL/GenBank/DDBJ databases">
        <authorList>
            <person name="Kikuchi T."/>
        </authorList>
    </citation>
    <scope>NUCLEOTIDE SEQUENCE</scope>
    <source>
        <strain evidence="2">Ka4C1</strain>
    </source>
</reference>
<feature type="region of interest" description="Disordered" evidence="1">
    <location>
        <begin position="13"/>
        <end position="88"/>
    </location>
</feature>
<sequence>MKEEEEMRMKILGEEITRTAGEEMKTDREGNAMNGEEEVPKKTWMKDAGKKMMSTSQREQTREEEGTEADPKKNTEQEDPGLLNDCQS</sequence>
<protein>
    <submittedName>
        <fullName evidence="2">(pine wood nematode) hypothetical protein</fullName>
    </submittedName>
</protein>
<feature type="compositionally biased region" description="Basic and acidic residues" evidence="1">
    <location>
        <begin position="13"/>
        <end position="30"/>
    </location>
</feature>
<dbReference type="EMBL" id="CAJFCV020000004">
    <property type="protein sequence ID" value="CAG9115981.1"/>
    <property type="molecule type" value="Genomic_DNA"/>
</dbReference>
<keyword evidence="3" id="KW-1185">Reference proteome</keyword>
<dbReference type="EMBL" id="CAJFDI010000004">
    <property type="protein sequence ID" value="CAD5226580.1"/>
    <property type="molecule type" value="Genomic_DNA"/>
</dbReference>